<name>A0A1H2Y7T4_9PROT</name>
<feature type="region of interest" description="Disordered" evidence="1">
    <location>
        <begin position="1"/>
        <end position="27"/>
    </location>
</feature>
<dbReference type="Proteomes" id="UP000183454">
    <property type="component" value="Unassembled WGS sequence"/>
</dbReference>
<dbReference type="RefSeq" id="WP_074667823.1">
    <property type="nucleotide sequence ID" value="NZ_CBDIPD010000010.1"/>
</dbReference>
<sequence>MEPTKPLTKNTRKKVTVTGNESNGEHMQENRNSRIAIAAYYKAQERGFQPGHELDDWLAAEVEVNNEYYQ</sequence>
<evidence type="ECO:0000313" key="3">
    <source>
        <dbReference type="Proteomes" id="UP000183454"/>
    </source>
</evidence>
<protein>
    <recommendedName>
        <fullName evidence="4">DUF2934 family protein</fullName>
    </recommendedName>
</protein>
<evidence type="ECO:0008006" key="4">
    <source>
        <dbReference type="Google" id="ProtNLM"/>
    </source>
</evidence>
<evidence type="ECO:0000313" key="2">
    <source>
        <dbReference type="EMBL" id="SDX01197.1"/>
    </source>
</evidence>
<dbReference type="EMBL" id="FNNH01000048">
    <property type="protein sequence ID" value="SDX01197.1"/>
    <property type="molecule type" value="Genomic_DNA"/>
</dbReference>
<dbReference type="AlphaFoldDB" id="A0A1H2Y7T4"/>
<dbReference type="InterPro" id="IPR021327">
    <property type="entry name" value="DUF2934"/>
</dbReference>
<dbReference type="Pfam" id="PF11154">
    <property type="entry name" value="DUF2934"/>
    <property type="match status" value="1"/>
</dbReference>
<proteinExistence type="predicted"/>
<organism evidence="2 3">
    <name type="scientific">Nitrosomonas communis</name>
    <dbReference type="NCBI Taxonomy" id="44574"/>
    <lineage>
        <taxon>Bacteria</taxon>
        <taxon>Pseudomonadati</taxon>
        <taxon>Pseudomonadota</taxon>
        <taxon>Betaproteobacteria</taxon>
        <taxon>Nitrosomonadales</taxon>
        <taxon>Nitrosomonadaceae</taxon>
        <taxon>Nitrosomonas</taxon>
    </lineage>
</organism>
<accession>A0A1H2Y7T4</accession>
<gene>
    <name evidence="2" type="ORF">SAMN05421882_10482</name>
</gene>
<reference evidence="2 3" key="1">
    <citation type="submission" date="2016-10" db="EMBL/GenBank/DDBJ databases">
        <authorList>
            <person name="de Groot N.N."/>
        </authorList>
    </citation>
    <scope>NUCLEOTIDE SEQUENCE [LARGE SCALE GENOMIC DNA]</scope>
    <source>
        <strain evidence="2 3">Nm110</strain>
    </source>
</reference>
<evidence type="ECO:0000256" key="1">
    <source>
        <dbReference type="SAM" id="MobiDB-lite"/>
    </source>
</evidence>